<dbReference type="OrthoDB" id="9800421at2"/>
<dbReference type="PIRSF" id="PIRSF030820">
    <property type="entry name" value="UCP030820"/>
    <property type="match status" value="1"/>
</dbReference>
<dbReference type="Proteomes" id="UP000195667">
    <property type="component" value="Unassembled WGS sequence"/>
</dbReference>
<evidence type="ECO:0008006" key="3">
    <source>
        <dbReference type="Google" id="ProtNLM"/>
    </source>
</evidence>
<reference evidence="2" key="1">
    <citation type="submission" date="2017-02" db="EMBL/GenBank/DDBJ databases">
        <authorList>
            <person name="Daims H."/>
        </authorList>
    </citation>
    <scope>NUCLEOTIDE SEQUENCE [LARGE SCALE GENOMIC DNA]</scope>
</reference>
<dbReference type="Pfam" id="PF06073">
    <property type="entry name" value="DUF934"/>
    <property type="match status" value="1"/>
</dbReference>
<dbReference type="RefSeq" id="WP_087144732.1">
    <property type="nucleotide sequence ID" value="NZ_FUKI01000145.1"/>
</dbReference>
<name>A0A1R4HGE6_9GAMM</name>
<dbReference type="EMBL" id="FUKI01000145">
    <property type="protein sequence ID" value="SJM95294.1"/>
    <property type="molecule type" value="Genomic_DNA"/>
</dbReference>
<evidence type="ECO:0000313" key="2">
    <source>
        <dbReference type="Proteomes" id="UP000195667"/>
    </source>
</evidence>
<keyword evidence="2" id="KW-1185">Reference proteome</keyword>
<organism evidence="1 2">
    <name type="scientific">Crenothrix polyspora</name>
    <dbReference type="NCBI Taxonomy" id="360316"/>
    <lineage>
        <taxon>Bacteria</taxon>
        <taxon>Pseudomonadati</taxon>
        <taxon>Pseudomonadota</taxon>
        <taxon>Gammaproteobacteria</taxon>
        <taxon>Methylococcales</taxon>
        <taxon>Crenotrichaceae</taxon>
        <taxon>Crenothrix</taxon>
    </lineage>
</organism>
<protein>
    <recommendedName>
        <fullName evidence="3">Oxidoreductase probably involved in sulfite reduction</fullName>
    </recommendedName>
</protein>
<sequence length="150" mass="16665">MQIIKDNQIIDNSWHYVNEADTPSAGDISVSLAHWEKDKAQLLQHTGKLGVRLVPGDAVDTLAQDLNNIQLIELDFPDLADGRLFSLAWLLRSRYGYQGELRATGNYVAEQVFYLSRVGVNAFVPQKPDDLAAIQACLGDFSVNYQASIN</sequence>
<evidence type="ECO:0000313" key="1">
    <source>
        <dbReference type="EMBL" id="SJM95294.1"/>
    </source>
</evidence>
<proteinExistence type="predicted"/>
<gene>
    <name evidence="1" type="ORF">CRENPOLYSF1_670027</name>
</gene>
<accession>A0A1R4HGE6</accession>
<dbReference type="InterPro" id="IPR008318">
    <property type="entry name" value="UCP030820"/>
</dbReference>
<dbReference type="AlphaFoldDB" id="A0A1R4HGE6"/>